<dbReference type="RefSeq" id="WP_055572591.1">
    <property type="nucleotide sequence ID" value="NZ_FMZK01000002.1"/>
</dbReference>
<dbReference type="AlphaFoldDB" id="A0A1G6LZQ4"/>
<name>A0A1G6LZQ4_9ACTN</name>
<accession>A0A1G6LZQ4</accession>
<dbReference type="Proteomes" id="UP000182100">
    <property type="component" value="Unassembled WGS sequence"/>
</dbReference>
<sequence>MSPSILQPLVSGETFACDETADLPGVHGVPVARVGVSPALLLQLALRRLRGAAVPQAVFSRAGELFAEAELAGEPADEYRRRVVAATGLPHRVVSDGLRSVRDGLARLEESNARQLPAPAARVRWVPRGRTLGIVTPSNHVDPHLTWARALSLGLGVIVRPGTRDPFTPFRLAAALLAAGLPPQCLSVLPGAHELGERLLAATELGIVYGGPAAVSRWADHPRVLTRGPGRSAVLLDRPLSPDVVDALARSVAADAGVRCTNTSVIRTSGDPAEVADVLAARLDAAPNLPADHPDAVLPTVSAEQAERLRHTVAGLEQAGLRRHSADAGPVPLPDGSYAARPVVLSTSDPRHPSLGTELPFPFAVVTRWSAADGLEPFGPTLALSVLSDDPGLPPAALAEPRIRRVVVGGAAPWTSGPELPHDGSLTGFLLEPKAFLPDKEPTG</sequence>
<feature type="domain" description="Aldehyde dehydrogenase" evidence="2">
    <location>
        <begin position="103"/>
        <end position="371"/>
    </location>
</feature>
<keyword evidence="4" id="KW-1185">Reference proteome</keyword>
<dbReference type="Gene3D" id="3.40.605.10">
    <property type="entry name" value="Aldehyde Dehydrogenase, Chain A, domain 1"/>
    <property type="match status" value="1"/>
</dbReference>
<organism evidence="3 4">
    <name type="scientific">Streptomyces prasinopilosus</name>
    <dbReference type="NCBI Taxonomy" id="67344"/>
    <lineage>
        <taxon>Bacteria</taxon>
        <taxon>Bacillati</taxon>
        <taxon>Actinomycetota</taxon>
        <taxon>Actinomycetes</taxon>
        <taxon>Kitasatosporales</taxon>
        <taxon>Streptomycetaceae</taxon>
        <taxon>Streptomyces</taxon>
    </lineage>
</organism>
<protein>
    <submittedName>
        <fullName evidence="3">Acyl-CoA reductase</fullName>
    </submittedName>
</protein>
<evidence type="ECO:0000259" key="2">
    <source>
        <dbReference type="Pfam" id="PF00171"/>
    </source>
</evidence>
<dbReference type="STRING" id="67344.SAMN05216505_102321"/>
<proteinExistence type="predicted"/>
<dbReference type="Gene3D" id="3.40.309.10">
    <property type="entry name" value="Aldehyde Dehydrogenase, Chain A, domain 2"/>
    <property type="match status" value="1"/>
</dbReference>
<dbReference type="InterPro" id="IPR016163">
    <property type="entry name" value="Ald_DH_C"/>
</dbReference>
<dbReference type="GO" id="GO:0016620">
    <property type="term" value="F:oxidoreductase activity, acting on the aldehyde or oxo group of donors, NAD or NADP as acceptor"/>
    <property type="evidence" value="ECO:0007669"/>
    <property type="project" value="InterPro"/>
</dbReference>
<evidence type="ECO:0000313" key="4">
    <source>
        <dbReference type="Proteomes" id="UP000182100"/>
    </source>
</evidence>
<dbReference type="InterPro" id="IPR015590">
    <property type="entry name" value="Aldehyde_DH_dom"/>
</dbReference>
<reference evidence="4" key="1">
    <citation type="submission" date="2016-10" db="EMBL/GenBank/DDBJ databases">
        <authorList>
            <person name="Varghese N."/>
            <person name="Submissions S."/>
        </authorList>
    </citation>
    <scope>NUCLEOTIDE SEQUENCE [LARGE SCALE GENOMIC DNA]</scope>
    <source>
        <strain evidence="4">CGMCC 4.3504</strain>
    </source>
</reference>
<dbReference type="EMBL" id="FMZK01000002">
    <property type="protein sequence ID" value="SDC48709.1"/>
    <property type="molecule type" value="Genomic_DNA"/>
</dbReference>
<evidence type="ECO:0000256" key="1">
    <source>
        <dbReference type="ARBA" id="ARBA00023002"/>
    </source>
</evidence>
<dbReference type="InterPro" id="IPR016161">
    <property type="entry name" value="Ald_DH/histidinol_DH"/>
</dbReference>
<dbReference type="InterPro" id="IPR016162">
    <property type="entry name" value="Ald_DH_N"/>
</dbReference>
<keyword evidence="1" id="KW-0560">Oxidoreductase</keyword>
<evidence type="ECO:0000313" key="3">
    <source>
        <dbReference type="EMBL" id="SDC48709.1"/>
    </source>
</evidence>
<gene>
    <name evidence="3" type="ORF">SAMN05216505_102321</name>
</gene>
<dbReference type="SUPFAM" id="SSF53720">
    <property type="entry name" value="ALDH-like"/>
    <property type="match status" value="1"/>
</dbReference>
<dbReference type="Pfam" id="PF00171">
    <property type="entry name" value="Aldedh"/>
    <property type="match status" value="1"/>
</dbReference>